<dbReference type="AlphaFoldDB" id="A0A9D4UNJ7"/>
<dbReference type="OrthoDB" id="194358at2759"/>
<feature type="repeat" description="ANK" evidence="11">
    <location>
        <begin position="158"/>
        <end position="190"/>
    </location>
</feature>
<dbReference type="InterPro" id="IPR036770">
    <property type="entry name" value="Ankyrin_rpt-contain_sf"/>
</dbReference>
<keyword evidence="10 11" id="KW-0040">ANK repeat</keyword>
<dbReference type="EMBL" id="JABFUD020000013">
    <property type="protein sequence ID" value="KAI5071106.1"/>
    <property type="molecule type" value="Genomic_DNA"/>
</dbReference>
<feature type="repeat" description="ANK" evidence="11">
    <location>
        <begin position="113"/>
        <end position="135"/>
    </location>
</feature>
<name>A0A9D4UNJ7_ADICA</name>
<protein>
    <recommendedName>
        <fullName evidence="3">RING-type E3 ubiquitin transferase</fullName>
        <ecNumber evidence="3">2.3.2.27</ecNumber>
    </recommendedName>
</protein>
<dbReference type="Gene3D" id="1.25.40.20">
    <property type="entry name" value="Ankyrin repeat-containing domain"/>
    <property type="match status" value="2"/>
</dbReference>
<evidence type="ECO:0000256" key="9">
    <source>
        <dbReference type="ARBA" id="ARBA00022833"/>
    </source>
</evidence>
<keyword evidence="15" id="KW-1185">Reference proteome</keyword>
<dbReference type="InterPro" id="IPR002110">
    <property type="entry name" value="Ankyrin_rpt"/>
</dbReference>
<evidence type="ECO:0000256" key="2">
    <source>
        <dbReference type="ARBA" id="ARBA00004906"/>
    </source>
</evidence>
<dbReference type="PANTHER" id="PTHR24166:SF48">
    <property type="entry name" value="PROTEIN VAPYRIN"/>
    <property type="match status" value="1"/>
</dbReference>
<evidence type="ECO:0000256" key="12">
    <source>
        <dbReference type="PROSITE-ProRule" id="PRU00175"/>
    </source>
</evidence>
<proteinExistence type="predicted"/>
<comment type="caution">
    <text evidence="14">The sequence shown here is derived from an EMBL/GenBank/DDBJ whole genome shotgun (WGS) entry which is preliminary data.</text>
</comment>
<keyword evidence="8" id="KW-0833">Ubl conjugation pathway</keyword>
<evidence type="ECO:0000256" key="5">
    <source>
        <dbReference type="ARBA" id="ARBA00022723"/>
    </source>
</evidence>
<dbReference type="SUPFAM" id="SSF48403">
    <property type="entry name" value="Ankyrin repeat"/>
    <property type="match status" value="1"/>
</dbReference>
<organism evidence="14 15">
    <name type="scientific">Adiantum capillus-veneris</name>
    <name type="common">Maidenhair fern</name>
    <dbReference type="NCBI Taxonomy" id="13818"/>
    <lineage>
        <taxon>Eukaryota</taxon>
        <taxon>Viridiplantae</taxon>
        <taxon>Streptophyta</taxon>
        <taxon>Embryophyta</taxon>
        <taxon>Tracheophyta</taxon>
        <taxon>Polypodiopsida</taxon>
        <taxon>Polypodiidae</taxon>
        <taxon>Polypodiales</taxon>
        <taxon>Pteridineae</taxon>
        <taxon>Pteridaceae</taxon>
        <taxon>Vittarioideae</taxon>
        <taxon>Adiantum</taxon>
    </lineage>
</organism>
<dbReference type="InterPro" id="IPR001841">
    <property type="entry name" value="Znf_RING"/>
</dbReference>
<dbReference type="InterPro" id="IPR013083">
    <property type="entry name" value="Znf_RING/FYVE/PHD"/>
</dbReference>
<evidence type="ECO:0000259" key="13">
    <source>
        <dbReference type="PROSITE" id="PS50089"/>
    </source>
</evidence>
<dbReference type="Proteomes" id="UP000886520">
    <property type="component" value="Chromosome 13"/>
</dbReference>
<dbReference type="InterPro" id="IPR056760">
    <property type="entry name" value="RING_XB3-like"/>
</dbReference>
<dbReference type="SMART" id="SM00248">
    <property type="entry name" value="ANK"/>
    <property type="match status" value="6"/>
</dbReference>
<evidence type="ECO:0000256" key="6">
    <source>
        <dbReference type="ARBA" id="ARBA00022737"/>
    </source>
</evidence>
<feature type="repeat" description="ANK" evidence="11">
    <location>
        <begin position="199"/>
        <end position="231"/>
    </location>
</feature>
<keyword evidence="9" id="KW-0862">Zinc</keyword>
<dbReference type="PROSITE" id="PS50089">
    <property type="entry name" value="ZF_RING_2"/>
    <property type="match status" value="1"/>
</dbReference>
<keyword evidence="6" id="KW-0677">Repeat</keyword>
<dbReference type="Pfam" id="PF12796">
    <property type="entry name" value="Ank_2"/>
    <property type="match status" value="3"/>
</dbReference>
<feature type="domain" description="RING-type" evidence="13">
    <location>
        <begin position="328"/>
        <end position="377"/>
    </location>
</feature>
<sequence>MGIAYSCRHNAQQELFAVIREGDLQQVMAILNKHPKLLDRALSRRTRLSALHYTASHGQADVLLLLLAKGASVNAVNHHRQTPLMLACRNGRVSCVERFVEWEADILMFDGINGRTCLHYAAKSGHLDCVQRVLDAAQLPAVAQTWGFSRFLNVRDSSGATPLHLAARFSHAAVVRLLLSKGSIVSATTTRSGGSGCGFGSTPLHFAARGGSTECVKELLAWGADRMQRNCQGQTPFFIAMKYNNIACASLLNPHAAEPLVWPCPWKFMSDLDSEAKALLEAALIQANDAWEKKLFAPHNLSTDADSSKGKTESLNEVEVDDEEVEMCCICFERACTIEVQDCGHQMCASCTLALCCHNKPSAAMPNSPAPACPFCRQIIVQLKRAEVKASVEVLPLDEGREEEKEVDTFGLASKCKKSAEGSSSIMGLVGRGSFRLLSSTKSSGRVMDIDVKDPVAEPQEIHMP</sequence>
<dbReference type="SUPFAM" id="SSF57850">
    <property type="entry name" value="RING/U-box"/>
    <property type="match status" value="1"/>
</dbReference>
<dbReference type="Gene3D" id="3.30.40.10">
    <property type="entry name" value="Zinc/RING finger domain, C3HC4 (zinc finger)"/>
    <property type="match status" value="1"/>
</dbReference>
<reference evidence="14" key="1">
    <citation type="submission" date="2021-01" db="EMBL/GenBank/DDBJ databases">
        <title>Adiantum capillus-veneris genome.</title>
        <authorList>
            <person name="Fang Y."/>
            <person name="Liao Q."/>
        </authorList>
    </citation>
    <scope>NUCLEOTIDE SEQUENCE</scope>
    <source>
        <strain evidence="14">H3</strain>
        <tissue evidence="14">Leaf</tissue>
    </source>
</reference>
<evidence type="ECO:0000313" key="14">
    <source>
        <dbReference type="EMBL" id="KAI5071106.1"/>
    </source>
</evidence>
<dbReference type="PRINTS" id="PR01415">
    <property type="entry name" value="ANKYRIN"/>
</dbReference>
<keyword evidence="7 12" id="KW-0863">Zinc-finger</keyword>
<evidence type="ECO:0000313" key="15">
    <source>
        <dbReference type="Proteomes" id="UP000886520"/>
    </source>
</evidence>
<dbReference type="Pfam" id="PF24921">
    <property type="entry name" value="RING_XB3-XBAT31"/>
    <property type="match status" value="1"/>
</dbReference>
<evidence type="ECO:0000256" key="4">
    <source>
        <dbReference type="ARBA" id="ARBA00022679"/>
    </source>
</evidence>
<dbReference type="PROSITE" id="PS50297">
    <property type="entry name" value="ANK_REP_REGION"/>
    <property type="match status" value="4"/>
</dbReference>
<dbReference type="InterPro" id="IPR050889">
    <property type="entry name" value="Dendritic_Spine_Reg/Scaffold"/>
</dbReference>
<comment type="catalytic activity">
    <reaction evidence="1">
        <text>S-ubiquitinyl-[E2 ubiquitin-conjugating enzyme]-L-cysteine + [acceptor protein]-L-lysine = [E2 ubiquitin-conjugating enzyme]-L-cysteine + N(6)-ubiquitinyl-[acceptor protein]-L-lysine.</text>
        <dbReference type="EC" id="2.3.2.27"/>
    </reaction>
</comment>
<evidence type="ECO:0000256" key="8">
    <source>
        <dbReference type="ARBA" id="ARBA00022786"/>
    </source>
</evidence>
<keyword evidence="4" id="KW-0808">Transferase</keyword>
<dbReference type="PANTHER" id="PTHR24166">
    <property type="entry name" value="ROLLING PEBBLES, ISOFORM B"/>
    <property type="match status" value="1"/>
</dbReference>
<dbReference type="EC" id="2.3.2.27" evidence="3"/>
<evidence type="ECO:0000256" key="3">
    <source>
        <dbReference type="ARBA" id="ARBA00012483"/>
    </source>
</evidence>
<evidence type="ECO:0000256" key="11">
    <source>
        <dbReference type="PROSITE-ProRule" id="PRU00023"/>
    </source>
</evidence>
<evidence type="ECO:0000256" key="10">
    <source>
        <dbReference type="ARBA" id="ARBA00023043"/>
    </source>
</evidence>
<evidence type="ECO:0000256" key="1">
    <source>
        <dbReference type="ARBA" id="ARBA00000900"/>
    </source>
</evidence>
<gene>
    <name evidence="14" type="ORF">GOP47_0013357</name>
</gene>
<dbReference type="GO" id="GO:0008270">
    <property type="term" value="F:zinc ion binding"/>
    <property type="evidence" value="ECO:0007669"/>
    <property type="project" value="UniProtKB-KW"/>
</dbReference>
<evidence type="ECO:0000256" key="7">
    <source>
        <dbReference type="ARBA" id="ARBA00022771"/>
    </source>
</evidence>
<dbReference type="PROSITE" id="PS50088">
    <property type="entry name" value="ANK_REPEAT"/>
    <property type="match status" value="4"/>
</dbReference>
<comment type="pathway">
    <text evidence="2">Protein modification; protein ubiquitination.</text>
</comment>
<keyword evidence="5" id="KW-0479">Metal-binding</keyword>
<feature type="repeat" description="ANK" evidence="11">
    <location>
        <begin position="46"/>
        <end position="78"/>
    </location>
</feature>
<accession>A0A9D4UNJ7</accession>
<dbReference type="GO" id="GO:0061630">
    <property type="term" value="F:ubiquitin protein ligase activity"/>
    <property type="evidence" value="ECO:0007669"/>
    <property type="project" value="UniProtKB-EC"/>
</dbReference>